<dbReference type="SUPFAM" id="SSF48264">
    <property type="entry name" value="Cytochrome P450"/>
    <property type="match status" value="1"/>
</dbReference>
<dbReference type="EMBL" id="JMPJ01000063">
    <property type="protein sequence ID" value="KFC79853.1"/>
    <property type="molecule type" value="Genomic_DNA"/>
</dbReference>
<dbReference type="AlphaFoldDB" id="A0A085G808"/>
<dbReference type="RefSeq" id="WP_034792203.1">
    <property type="nucleotide sequence ID" value="NZ_JMPJ01000063.1"/>
</dbReference>
<dbReference type="PANTHER" id="PTHR46696">
    <property type="entry name" value="P450, PUTATIVE (EUROFUNG)-RELATED"/>
    <property type="match status" value="1"/>
</dbReference>
<dbReference type="FunFam" id="1.10.630.10:FF:000018">
    <property type="entry name" value="Cytochrome P450 monooxygenase"/>
    <property type="match status" value="1"/>
</dbReference>
<keyword evidence="4 8" id="KW-0479">Metal-binding</keyword>
<evidence type="ECO:0000256" key="3">
    <source>
        <dbReference type="ARBA" id="ARBA00022617"/>
    </source>
</evidence>
<dbReference type="Proteomes" id="UP000028640">
    <property type="component" value="Unassembled WGS sequence"/>
</dbReference>
<dbReference type="GeneID" id="78382855"/>
<dbReference type="Pfam" id="PF00067">
    <property type="entry name" value="p450"/>
    <property type="match status" value="1"/>
</dbReference>
<dbReference type="EC" id="1.14.-.-" evidence="9"/>
<dbReference type="OrthoDB" id="9801155at2"/>
<dbReference type="GO" id="GO:0020037">
    <property type="term" value="F:heme binding"/>
    <property type="evidence" value="ECO:0007669"/>
    <property type="project" value="InterPro"/>
</dbReference>
<comment type="caution">
    <text evidence="9">The sequence shown here is derived from an EMBL/GenBank/DDBJ whole genome shotgun (WGS) entry which is preliminary data.</text>
</comment>
<evidence type="ECO:0000313" key="9">
    <source>
        <dbReference type="EMBL" id="KFC79853.1"/>
    </source>
</evidence>
<reference evidence="9 10" key="1">
    <citation type="submission" date="2014-05" db="EMBL/GenBank/DDBJ databases">
        <title>ATOL: Assembling a taxonomically balanced genome-scale reconstruction of the evolutionary history of the Enterobacteriaceae.</title>
        <authorList>
            <person name="Plunkett G.III."/>
            <person name="Neeno-Eckwall E.C."/>
            <person name="Glasner J.D."/>
            <person name="Perna N.T."/>
        </authorList>
    </citation>
    <scope>NUCLEOTIDE SEQUENCE [LARGE SCALE GENOMIC DNA]</scope>
    <source>
        <strain evidence="9 10">ATCC 33852</strain>
    </source>
</reference>
<gene>
    <name evidence="9" type="ORF">GEAM_2636</name>
</gene>
<dbReference type="eggNOG" id="COG2124">
    <property type="taxonomic scope" value="Bacteria"/>
</dbReference>
<evidence type="ECO:0000256" key="2">
    <source>
        <dbReference type="ARBA" id="ARBA00010617"/>
    </source>
</evidence>
<dbReference type="Gene3D" id="1.10.630.10">
    <property type="entry name" value="Cytochrome P450"/>
    <property type="match status" value="1"/>
</dbReference>
<dbReference type="PRINTS" id="PR00359">
    <property type="entry name" value="BP450"/>
</dbReference>
<sequence>MQLKDLSSPEFIENPYPFYQKLRASGPLLQVGPNTFLATQFATVDALFSDKRIGKSYMDTVRIRYGDKADSIPLFSAFSRMFLMLNPPDHSRIRGLMMKAFNARKIDSLREMAVAIAHELIDQIEDQGNLDLTKDFAFPLPVRIICKMLDVPVSDAPRLGVATGLLVKAFDPSISEEEINQANDAFMVLDDYFSAVIHQRREQPGEDLISLLVHINDGGETLTHDEIVSNVVLLFLAGHETTTNMISNSLIALFRHPEQLAQIKHNPELLPNAVLECLRYDSSVQMTMRTALEEVEIGGVKVPKGAMILLLIGAANRDAGQFEHPEQLDITRRLGRSMAFGAGIHHCMGHRLALIELESALSVLLTRLPNLQLQDLDKLAWIPRANLRGVSKLIASF</sequence>
<keyword evidence="6 8" id="KW-0408">Iron</keyword>
<evidence type="ECO:0000256" key="4">
    <source>
        <dbReference type="ARBA" id="ARBA00022723"/>
    </source>
</evidence>
<keyword evidence="5 8" id="KW-0560">Oxidoreductase</keyword>
<name>A0A085G808_EWIA3</name>
<comment type="cofactor">
    <cofactor evidence="1">
        <name>heme</name>
        <dbReference type="ChEBI" id="CHEBI:30413"/>
    </cofactor>
</comment>
<evidence type="ECO:0000256" key="7">
    <source>
        <dbReference type="ARBA" id="ARBA00023033"/>
    </source>
</evidence>
<dbReference type="GO" id="GO:0016705">
    <property type="term" value="F:oxidoreductase activity, acting on paired donors, with incorporation or reduction of molecular oxygen"/>
    <property type="evidence" value="ECO:0007669"/>
    <property type="project" value="InterPro"/>
</dbReference>
<evidence type="ECO:0000256" key="6">
    <source>
        <dbReference type="ARBA" id="ARBA00023004"/>
    </source>
</evidence>
<keyword evidence="10" id="KW-1185">Reference proteome</keyword>
<evidence type="ECO:0000256" key="1">
    <source>
        <dbReference type="ARBA" id="ARBA00001971"/>
    </source>
</evidence>
<dbReference type="PROSITE" id="PS00086">
    <property type="entry name" value="CYTOCHROME_P450"/>
    <property type="match status" value="1"/>
</dbReference>
<dbReference type="GO" id="GO:0005506">
    <property type="term" value="F:iron ion binding"/>
    <property type="evidence" value="ECO:0007669"/>
    <property type="project" value="InterPro"/>
</dbReference>
<proteinExistence type="inferred from homology"/>
<dbReference type="GO" id="GO:0004497">
    <property type="term" value="F:monooxygenase activity"/>
    <property type="evidence" value="ECO:0007669"/>
    <property type="project" value="UniProtKB-KW"/>
</dbReference>
<keyword evidence="7 8" id="KW-0503">Monooxygenase</keyword>
<evidence type="ECO:0000256" key="5">
    <source>
        <dbReference type="ARBA" id="ARBA00023002"/>
    </source>
</evidence>
<evidence type="ECO:0000313" key="10">
    <source>
        <dbReference type="Proteomes" id="UP000028640"/>
    </source>
</evidence>
<dbReference type="STRING" id="910964.GEAM_2636"/>
<dbReference type="InterPro" id="IPR001128">
    <property type="entry name" value="Cyt_P450"/>
</dbReference>
<dbReference type="PRINTS" id="PR00385">
    <property type="entry name" value="P450"/>
</dbReference>
<dbReference type="InterPro" id="IPR017972">
    <property type="entry name" value="Cyt_P450_CS"/>
</dbReference>
<dbReference type="InterPro" id="IPR002397">
    <property type="entry name" value="Cyt_P450_B"/>
</dbReference>
<dbReference type="PANTHER" id="PTHR46696:SF1">
    <property type="entry name" value="CYTOCHROME P450 YJIB-RELATED"/>
    <property type="match status" value="1"/>
</dbReference>
<comment type="similarity">
    <text evidence="2 8">Belongs to the cytochrome P450 family.</text>
</comment>
<organism evidence="9 10">
    <name type="scientific">Ewingella americana (strain ATCC 33852 / DSM 4580 / CCUG 14506 / JCM 5911 / LMG 7869 / NCTC 12157 / CDC 1468-78)</name>
    <dbReference type="NCBI Taxonomy" id="910964"/>
    <lineage>
        <taxon>Bacteria</taxon>
        <taxon>Pseudomonadati</taxon>
        <taxon>Pseudomonadota</taxon>
        <taxon>Gammaproteobacteria</taxon>
        <taxon>Enterobacterales</taxon>
        <taxon>Yersiniaceae</taxon>
        <taxon>Ewingella</taxon>
    </lineage>
</organism>
<dbReference type="InterPro" id="IPR036396">
    <property type="entry name" value="Cyt_P450_sf"/>
</dbReference>
<accession>A0A085G808</accession>
<evidence type="ECO:0000256" key="8">
    <source>
        <dbReference type="RuleBase" id="RU000461"/>
    </source>
</evidence>
<protein>
    <submittedName>
        <fullName evidence="9">Putative cytochrome P450 hydroxylase</fullName>
        <ecNumber evidence="9">1.14.-.-</ecNumber>
    </submittedName>
</protein>
<keyword evidence="3 8" id="KW-0349">Heme</keyword>
<dbReference type="CDD" id="cd20625">
    <property type="entry name" value="CYP164-like"/>
    <property type="match status" value="1"/>
</dbReference>